<dbReference type="CDD" id="cd17341">
    <property type="entry name" value="MFS_NRT2_like"/>
    <property type="match status" value="1"/>
</dbReference>
<feature type="transmembrane region" description="Helical" evidence="6">
    <location>
        <begin position="128"/>
        <end position="146"/>
    </location>
</feature>
<feature type="transmembrane region" description="Helical" evidence="6">
    <location>
        <begin position="34"/>
        <end position="51"/>
    </location>
</feature>
<evidence type="ECO:0000256" key="6">
    <source>
        <dbReference type="SAM" id="Phobius"/>
    </source>
</evidence>
<dbReference type="Gene3D" id="1.20.1250.20">
    <property type="entry name" value="MFS general substrate transporter like domains"/>
    <property type="match status" value="2"/>
</dbReference>
<protein>
    <recommendedName>
        <fullName evidence="9">MFS transporter</fullName>
    </recommendedName>
</protein>
<dbReference type="InterPro" id="IPR044772">
    <property type="entry name" value="NO3_transporter"/>
</dbReference>
<feature type="transmembrane region" description="Helical" evidence="6">
    <location>
        <begin position="252"/>
        <end position="273"/>
    </location>
</feature>
<dbReference type="AlphaFoldDB" id="A0A3G9IFS4"/>
<evidence type="ECO:0000256" key="1">
    <source>
        <dbReference type="ARBA" id="ARBA00004141"/>
    </source>
</evidence>
<name>A0A3G9IFS4_9ACTN</name>
<dbReference type="InterPro" id="IPR036259">
    <property type="entry name" value="MFS_trans_sf"/>
</dbReference>
<keyword evidence="3 6" id="KW-0812">Transmembrane</keyword>
<dbReference type="GO" id="GO:0016020">
    <property type="term" value="C:membrane"/>
    <property type="evidence" value="ECO:0007669"/>
    <property type="project" value="UniProtKB-SubCell"/>
</dbReference>
<keyword evidence="5 6" id="KW-0472">Membrane</keyword>
<feature type="transmembrane region" description="Helical" evidence="6">
    <location>
        <begin position="481"/>
        <end position="503"/>
    </location>
</feature>
<evidence type="ECO:0000256" key="2">
    <source>
        <dbReference type="ARBA" id="ARBA00008432"/>
    </source>
</evidence>
<feature type="transmembrane region" description="Helical" evidence="6">
    <location>
        <begin position="423"/>
        <end position="445"/>
    </location>
</feature>
<sequence>MTATHRTRRWIDDWRPEDAEFWEQTGAKVARRNLIWSIFAEHLGFSIWLLWSVTTPLLITQNGSFSFTFSQLFLLTSLPNLIGSFLRIPYTFAVPKFGGRNWTIISALLLLIPTVAFMIAVTSSGTPFWVFAVISCLAGLGGGNFASSMANINSFYPADKKGFALGLNAAGGNLGVATIQFFLPAVVGSAAIFGLLTQTKVHGKPILHLEYAGWIYIVLCIAAALGAYFFMDNLVVAKASVKEQVEIIKSKHVWVMSFLYIGTFGSFIGYSAAMPLLIKLNFASQPLLDKNPIGIVPFGVNFAFYAFIGGLVGSLTRPLGGLLADKIGGAKVTFASFIGIIAGTAGILWSLNSLTKVPGLDKPSLLALKGLVGAAKKAGTPLPKWPDILGTPAAAGWHTKTGLPVGDKTVAAINAAVHHNQHIFIWFLLAFVFLFAMAGIGNGSTYKMIPSLFRRDAELATTPNTPDRAAAVLAAGKKASAALGIIGAIGAFGGFLIPLLFGAPWVANPTDATKQAFWVFTGFYVLCAIVTAAVYLRPKPAHVLELAEGHI</sequence>
<reference evidence="7 8" key="1">
    <citation type="submission" date="2018-11" db="EMBL/GenBank/DDBJ databases">
        <title>Complete genome sequence of Nocardioides baekrokdamisoli strain KCTC 39748.</title>
        <authorList>
            <person name="Kang S.W."/>
            <person name="Lee K.C."/>
            <person name="Kim K.K."/>
            <person name="Kim J.S."/>
            <person name="Kim D.S."/>
            <person name="Ko S.H."/>
            <person name="Yang S.H."/>
            <person name="Shin Y.K."/>
            <person name="Lee J.S."/>
        </authorList>
    </citation>
    <scope>NUCLEOTIDE SEQUENCE [LARGE SCALE GENOMIC DNA]</scope>
    <source>
        <strain evidence="7 8">KCTC 39748</strain>
    </source>
</reference>
<feature type="transmembrane region" description="Helical" evidence="6">
    <location>
        <begin position="213"/>
        <end position="231"/>
    </location>
</feature>
<dbReference type="SUPFAM" id="SSF103473">
    <property type="entry name" value="MFS general substrate transporter"/>
    <property type="match status" value="1"/>
</dbReference>
<feature type="transmembrane region" description="Helical" evidence="6">
    <location>
        <begin position="293"/>
        <end position="312"/>
    </location>
</feature>
<evidence type="ECO:0000256" key="5">
    <source>
        <dbReference type="ARBA" id="ARBA00023136"/>
    </source>
</evidence>
<dbReference type="Pfam" id="PF07690">
    <property type="entry name" value="MFS_1"/>
    <property type="match status" value="1"/>
</dbReference>
<dbReference type="InterPro" id="IPR011701">
    <property type="entry name" value="MFS"/>
</dbReference>
<dbReference type="EMBL" id="AP019307">
    <property type="protein sequence ID" value="BBH17166.1"/>
    <property type="molecule type" value="Genomic_DNA"/>
</dbReference>
<accession>A0A3G9IFS4</accession>
<feature type="transmembrane region" description="Helical" evidence="6">
    <location>
        <begin position="332"/>
        <end position="351"/>
    </location>
</feature>
<evidence type="ECO:0008006" key="9">
    <source>
        <dbReference type="Google" id="ProtNLM"/>
    </source>
</evidence>
<dbReference type="PANTHER" id="PTHR23515">
    <property type="entry name" value="HIGH-AFFINITY NITRATE TRANSPORTER 2.3"/>
    <property type="match status" value="1"/>
</dbReference>
<dbReference type="Proteomes" id="UP000271573">
    <property type="component" value="Chromosome"/>
</dbReference>
<gene>
    <name evidence="7" type="ORF">Back2_14530</name>
</gene>
<keyword evidence="8" id="KW-1185">Reference proteome</keyword>
<comment type="subcellular location">
    <subcellularLocation>
        <location evidence="1">Membrane</location>
        <topology evidence="1">Multi-pass membrane protein</topology>
    </subcellularLocation>
</comment>
<keyword evidence="4 6" id="KW-1133">Transmembrane helix</keyword>
<dbReference type="KEGG" id="nbe:Back2_14530"/>
<dbReference type="RefSeq" id="WP_231998630.1">
    <property type="nucleotide sequence ID" value="NZ_AP019307.1"/>
</dbReference>
<evidence type="ECO:0000313" key="7">
    <source>
        <dbReference type="EMBL" id="BBH17166.1"/>
    </source>
</evidence>
<feature type="transmembrane region" description="Helical" evidence="6">
    <location>
        <begin position="71"/>
        <end position="90"/>
    </location>
</feature>
<feature type="transmembrane region" description="Helical" evidence="6">
    <location>
        <begin position="515"/>
        <end position="536"/>
    </location>
</feature>
<proteinExistence type="inferred from homology"/>
<feature type="transmembrane region" description="Helical" evidence="6">
    <location>
        <begin position="102"/>
        <end position="122"/>
    </location>
</feature>
<feature type="transmembrane region" description="Helical" evidence="6">
    <location>
        <begin position="167"/>
        <end position="193"/>
    </location>
</feature>
<evidence type="ECO:0000256" key="4">
    <source>
        <dbReference type="ARBA" id="ARBA00022989"/>
    </source>
</evidence>
<evidence type="ECO:0000256" key="3">
    <source>
        <dbReference type="ARBA" id="ARBA00022692"/>
    </source>
</evidence>
<dbReference type="GO" id="GO:0015112">
    <property type="term" value="F:nitrate transmembrane transporter activity"/>
    <property type="evidence" value="ECO:0007669"/>
    <property type="project" value="InterPro"/>
</dbReference>
<evidence type="ECO:0000313" key="8">
    <source>
        <dbReference type="Proteomes" id="UP000271573"/>
    </source>
</evidence>
<comment type="similarity">
    <text evidence="2">Belongs to the major facilitator superfamily. Nitrate/nitrite porter (TC 2.A.1.8) family.</text>
</comment>
<organism evidence="7 8">
    <name type="scientific">Nocardioides baekrokdamisoli</name>
    <dbReference type="NCBI Taxonomy" id="1804624"/>
    <lineage>
        <taxon>Bacteria</taxon>
        <taxon>Bacillati</taxon>
        <taxon>Actinomycetota</taxon>
        <taxon>Actinomycetes</taxon>
        <taxon>Propionibacteriales</taxon>
        <taxon>Nocardioidaceae</taxon>
        <taxon>Nocardioides</taxon>
    </lineage>
</organism>